<evidence type="ECO:0000256" key="1">
    <source>
        <dbReference type="ARBA" id="ARBA00022553"/>
    </source>
</evidence>
<dbReference type="PANTHER" id="PTHR44591">
    <property type="entry name" value="STRESS RESPONSE REGULATOR PROTEIN 1"/>
    <property type="match status" value="1"/>
</dbReference>
<dbReference type="GO" id="GO:0000160">
    <property type="term" value="P:phosphorelay signal transduction system"/>
    <property type="evidence" value="ECO:0007669"/>
    <property type="project" value="InterPro"/>
</dbReference>
<keyword evidence="5" id="KW-1185">Reference proteome</keyword>
<dbReference type="SUPFAM" id="SSF52172">
    <property type="entry name" value="CheY-like"/>
    <property type="match status" value="1"/>
</dbReference>
<evidence type="ECO:0000313" key="4">
    <source>
        <dbReference type="EMBL" id="ADL56246.1"/>
    </source>
</evidence>
<dbReference type="HOGENOM" id="CLU_059002_0_0_4"/>
<dbReference type="KEGG" id="gca:Galf_2242"/>
<feature type="domain" description="Response regulatory" evidence="3">
    <location>
        <begin position="8"/>
        <end position="121"/>
    </location>
</feature>
<dbReference type="Gene3D" id="3.40.50.2300">
    <property type="match status" value="1"/>
</dbReference>
<dbReference type="OrthoDB" id="9800897at2"/>
<name>D9SIT3_GALCS</name>
<sequence>MDIVDKKTVLIVDDDSIICEVLNAALDGEYNVITAHSGEECLSRVDEYKPVLIILDIDMEGMNGYDTCIKLRAEQHTMPVIFLSSCDSLDERLKAFDAGGDDFLSKPTDNQIILRKVQMAIQAKAARDALVCEKDSFESMAMIFLDSMGESGTLQNYTRANFECPDYKTLLDNTLQTTRHLGLECHIQLRLPDGSISCTPNGQTTGPLEESILTQASTMGRLFQFKKRLVTNFENITILIVNMPDNVEVAGRIRDNIAILAEIADAFVKSITLRQRAQASTEKINRANLSAGSAIEILRQKYRAQQVETRMLQHDLIEQVEKTYIYLGLTDKQEQLVTDVMKKCSERILELFEQSDELEKQFSIIADALKPESTK</sequence>
<dbReference type="STRING" id="395494.Galf_2242"/>
<dbReference type="InterPro" id="IPR050595">
    <property type="entry name" value="Bact_response_regulator"/>
</dbReference>
<dbReference type="Proteomes" id="UP000001235">
    <property type="component" value="Chromosome"/>
</dbReference>
<evidence type="ECO:0000256" key="2">
    <source>
        <dbReference type="PROSITE-ProRule" id="PRU00169"/>
    </source>
</evidence>
<accession>D9SIT3</accession>
<dbReference type="Pfam" id="PF00072">
    <property type="entry name" value="Response_reg"/>
    <property type="match status" value="1"/>
</dbReference>
<dbReference type="EMBL" id="CP002159">
    <property type="protein sequence ID" value="ADL56246.1"/>
    <property type="molecule type" value="Genomic_DNA"/>
</dbReference>
<dbReference type="SMART" id="SM00448">
    <property type="entry name" value="REC"/>
    <property type="match status" value="1"/>
</dbReference>
<evidence type="ECO:0000259" key="3">
    <source>
        <dbReference type="PROSITE" id="PS50110"/>
    </source>
</evidence>
<keyword evidence="1 2" id="KW-0597">Phosphoprotein</keyword>
<protein>
    <submittedName>
        <fullName evidence="4">Response regulator receiver protein</fullName>
    </submittedName>
</protein>
<dbReference type="RefSeq" id="WP_013294169.1">
    <property type="nucleotide sequence ID" value="NC_014394.1"/>
</dbReference>
<dbReference type="InterPro" id="IPR001789">
    <property type="entry name" value="Sig_transdc_resp-reg_receiver"/>
</dbReference>
<dbReference type="CDD" id="cd17574">
    <property type="entry name" value="REC_OmpR"/>
    <property type="match status" value="1"/>
</dbReference>
<feature type="modified residue" description="4-aspartylphosphate" evidence="2">
    <location>
        <position position="56"/>
    </location>
</feature>
<dbReference type="eggNOG" id="COG3706">
    <property type="taxonomic scope" value="Bacteria"/>
</dbReference>
<proteinExistence type="predicted"/>
<dbReference type="InterPro" id="IPR011006">
    <property type="entry name" value="CheY-like_superfamily"/>
</dbReference>
<reference evidence="4 5" key="1">
    <citation type="submission" date="2010-08" db="EMBL/GenBank/DDBJ databases">
        <title>Complete sequence of Gallionella capsiferriformans ES-2.</title>
        <authorList>
            <consortium name="US DOE Joint Genome Institute"/>
            <person name="Lucas S."/>
            <person name="Copeland A."/>
            <person name="Lapidus A."/>
            <person name="Cheng J.-F."/>
            <person name="Bruce D."/>
            <person name="Goodwin L."/>
            <person name="Pitluck S."/>
            <person name="Chertkov O."/>
            <person name="Davenport K.W."/>
            <person name="Detter J.C."/>
            <person name="Han C."/>
            <person name="Tapia R."/>
            <person name="Land M."/>
            <person name="Hauser L."/>
            <person name="Chang Y.-J."/>
            <person name="Jeffries C."/>
            <person name="Kyrpides N."/>
            <person name="Ivanova N."/>
            <person name="Mikhailova N."/>
            <person name="Shelobolina E.S."/>
            <person name="Picardal F."/>
            <person name="Roden E."/>
            <person name="Emerson D."/>
            <person name="Woyke T."/>
        </authorList>
    </citation>
    <scope>NUCLEOTIDE SEQUENCE [LARGE SCALE GENOMIC DNA]</scope>
    <source>
        <strain evidence="4 5">ES-2</strain>
    </source>
</reference>
<gene>
    <name evidence="4" type="ordered locus">Galf_2242</name>
</gene>
<evidence type="ECO:0000313" key="5">
    <source>
        <dbReference type="Proteomes" id="UP000001235"/>
    </source>
</evidence>
<dbReference type="PROSITE" id="PS50110">
    <property type="entry name" value="RESPONSE_REGULATORY"/>
    <property type="match status" value="1"/>
</dbReference>
<dbReference type="PANTHER" id="PTHR44591:SF3">
    <property type="entry name" value="RESPONSE REGULATORY DOMAIN-CONTAINING PROTEIN"/>
    <property type="match status" value="1"/>
</dbReference>
<dbReference type="AlphaFoldDB" id="D9SIT3"/>
<organism evidence="4 5">
    <name type="scientific">Gallionella capsiferriformans (strain ES-2)</name>
    <name type="common">Gallionella ferruginea capsiferriformans (strain ES-2)</name>
    <dbReference type="NCBI Taxonomy" id="395494"/>
    <lineage>
        <taxon>Bacteria</taxon>
        <taxon>Pseudomonadati</taxon>
        <taxon>Pseudomonadota</taxon>
        <taxon>Betaproteobacteria</taxon>
        <taxon>Nitrosomonadales</taxon>
        <taxon>Gallionellaceae</taxon>
        <taxon>Gallionella</taxon>
    </lineage>
</organism>